<keyword evidence="3" id="KW-0119">Carbohydrate metabolism</keyword>
<dbReference type="EMBL" id="FOQT01000005">
    <property type="protein sequence ID" value="SFI51908.1"/>
    <property type="molecule type" value="Genomic_DNA"/>
</dbReference>
<dbReference type="InterPro" id="IPR026444">
    <property type="entry name" value="Secre_tail"/>
</dbReference>
<dbReference type="AlphaFoldDB" id="A0A1I3IVC4"/>
<dbReference type="InterPro" id="IPR041253">
    <property type="entry name" value="CBM77"/>
</dbReference>
<dbReference type="Pfam" id="PF18962">
    <property type="entry name" value="Por_Secre_tail"/>
    <property type="match status" value="1"/>
</dbReference>
<feature type="chain" id="PRO_5011670299" evidence="4">
    <location>
        <begin position="23"/>
        <end position="850"/>
    </location>
</feature>
<proteinExistence type="inferred from homology"/>
<sequence>MLKKLFLSLSFLLLAIVVKAQAVTITESAGWLESAYIKWTPVSGATSYNVYYTGNGITKKKIDTQLIRSYGSYFRADVLGLAAGNYTVSVAPVIGGAEGTLTVSGNIAVAAHDRTGFAFSGGYNPSAYNLDGTEKSNAVIIYVTQNTKNTVSLTVTGATANPCVGLQTILEGFKKGKDNRPLIIRLIGNITDLSYMQGGDIVFENNNNVAGSITMEGVGDDAVTNGWSVRVKGMTNLEVRNLAAMNCDSIAGDDFGLQQDNDHIWIHNNDMFYGNAGSDADQVKGDGAMDVKGSTFITISYNHFHDNGKSSLLGLSENTTVGLYITYHHNWFDHSDSRHPRVRFYSAHIYNNYFDGISKYGAGSTEGSSLFVENNYYRNSKHPMMVSLQGTDVWSPGKMMNDPGNQGTFSSEDGGSIKAFNNTLDTDIATNDMRFVPYADPNPAFNITGVINSTTDFDAYVPATRAEQVSASVKSKAGANTYNNFDTDPAYYVKNLVPDLPLAARDKTIQYAGRDFGGDLKFTFNNSVDDTAYLVNQALKTAVSNYKTNLVFVQGENSAATTQTLTSSTNNSQTVAANTAIDPMIFTYGGDATDASVSALPASGITFVKDTTAKTITVSGTPTANVSFTVTTSGATGTPVSLNGTITLAGTSSGNLIQNFTTDGKVSTFYNISGNINSTNGSTTYDGLTLTTRLKIETATNITYTTSAISTLTLVFDPGFALKIKLNGVSYNANNGVVVIPNVPAGANSITKGDTTNLYYIKTEYNGNLSVSDAFKNKLAIYPNPVSSVLNFTTSDDILRVEIYSMSGALVKKFEAKTLKSIDLSSLTTGNYIVRAVTKQGSFQKMIIKK</sequence>
<dbReference type="STRING" id="1125876.SAMN05443292_2802"/>
<reference evidence="6 7" key="1">
    <citation type="submission" date="2016-10" db="EMBL/GenBank/DDBJ databases">
        <authorList>
            <person name="de Groot N.N."/>
        </authorList>
    </citation>
    <scope>NUCLEOTIDE SEQUENCE [LARGE SCALE GENOMIC DNA]</scope>
    <source>
        <strain evidence="6 7">DSM 26000</strain>
    </source>
</reference>
<dbReference type="GO" id="GO:0000272">
    <property type="term" value="P:polysaccharide catabolic process"/>
    <property type="evidence" value="ECO:0007669"/>
    <property type="project" value="UniProtKB-KW"/>
</dbReference>
<evidence type="ECO:0000313" key="6">
    <source>
        <dbReference type="EMBL" id="SFI51908.1"/>
    </source>
</evidence>
<dbReference type="GO" id="GO:0030570">
    <property type="term" value="F:pectate lyase activity"/>
    <property type="evidence" value="ECO:0007669"/>
    <property type="project" value="InterPro"/>
</dbReference>
<keyword evidence="7" id="KW-1185">Reference proteome</keyword>
<dbReference type="GO" id="GO:0005576">
    <property type="term" value="C:extracellular region"/>
    <property type="evidence" value="ECO:0007669"/>
    <property type="project" value="UniProtKB-SubCell"/>
</dbReference>
<dbReference type="InterPro" id="IPR011050">
    <property type="entry name" value="Pectin_lyase_fold/virulence"/>
</dbReference>
<protein>
    <submittedName>
        <fullName evidence="6">Pectate lyase</fullName>
    </submittedName>
</protein>
<dbReference type="Proteomes" id="UP000198931">
    <property type="component" value="Unassembled WGS sequence"/>
</dbReference>
<dbReference type="InterPro" id="IPR045032">
    <property type="entry name" value="PEL"/>
</dbReference>
<evidence type="ECO:0000256" key="3">
    <source>
        <dbReference type="RuleBase" id="RU361173"/>
    </source>
</evidence>
<dbReference type="Pfam" id="PF00544">
    <property type="entry name" value="Pectate_lyase_4"/>
    <property type="match status" value="1"/>
</dbReference>
<evidence type="ECO:0000256" key="2">
    <source>
        <dbReference type="ARBA" id="ARBA00023239"/>
    </source>
</evidence>
<dbReference type="PANTHER" id="PTHR31683:SF18">
    <property type="entry name" value="PECTATE LYASE 21-RELATED"/>
    <property type="match status" value="1"/>
</dbReference>
<dbReference type="Gene3D" id="2.160.20.10">
    <property type="entry name" value="Single-stranded right-handed beta-helix, Pectin lyase-like"/>
    <property type="match status" value="1"/>
</dbReference>
<accession>A0A1I3IVC4</accession>
<dbReference type="NCBIfam" id="TIGR04183">
    <property type="entry name" value="Por_Secre_tail"/>
    <property type="match status" value="1"/>
</dbReference>
<evidence type="ECO:0000313" key="7">
    <source>
        <dbReference type="Proteomes" id="UP000198931"/>
    </source>
</evidence>
<keyword evidence="1 4" id="KW-0732">Signal</keyword>
<keyword evidence="3" id="KW-0964">Secreted</keyword>
<comment type="subcellular location">
    <subcellularLocation>
        <location evidence="3">Secreted</location>
    </subcellularLocation>
</comment>
<dbReference type="RefSeq" id="WP_090082769.1">
    <property type="nucleotide sequence ID" value="NZ_FOQT01000005.1"/>
</dbReference>
<dbReference type="InterPro" id="IPR002022">
    <property type="entry name" value="Pec_lyase"/>
</dbReference>
<dbReference type="Pfam" id="PF18283">
    <property type="entry name" value="CBM77"/>
    <property type="match status" value="1"/>
</dbReference>
<evidence type="ECO:0000259" key="5">
    <source>
        <dbReference type="SMART" id="SM00656"/>
    </source>
</evidence>
<comment type="similarity">
    <text evidence="3">Belongs to the polysaccharide lyase 1 family.</text>
</comment>
<dbReference type="InterPro" id="IPR012334">
    <property type="entry name" value="Pectin_lyas_fold"/>
</dbReference>
<feature type="signal peptide" evidence="4">
    <location>
        <begin position="1"/>
        <end position="22"/>
    </location>
</feature>
<dbReference type="SUPFAM" id="SSF51126">
    <property type="entry name" value="Pectin lyase-like"/>
    <property type="match status" value="1"/>
</dbReference>
<evidence type="ECO:0000256" key="1">
    <source>
        <dbReference type="ARBA" id="ARBA00022729"/>
    </source>
</evidence>
<organism evidence="6 7">
    <name type="scientific">Halpernia frigidisoli</name>
    <dbReference type="NCBI Taxonomy" id="1125876"/>
    <lineage>
        <taxon>Bacteria</taxon>
        <taxon>Pseudomonadati</taxon>
        <taxon>Bacteroidota</taxon>
        <taxon>Flavobacteriia</taxon>
        <taxon>Flavobacteriales</taxon>
        <taxon>Weeksellaceae</taxon>
        <taxon>Chryseobacterium group</taxon>
        <taxon>Halpernia</taxon>
    </lineage>
</organism>
<keyword evidence="2 3" id="KW-0456">Lyase</keyword>
<dbReference type="OrthoDB" id="148600at2"/>
<keyword evidence="3" id="KW-0624">Polysaccharide degradation</keyword>
<dbReference type="PANTHER" id="PTHR31683">
    <property type="entry name" value="PECTATE LYASE 18-RELATED"/>
    <property type="match status" value="1"/>
</dbReference>
<dbReference type="SMART" id="SM00656">
    <property type="entry name" value="Amb_all"/>
    <property type="match status" value="1"/>
</dbReference>
<evidence type="ECO:0000256" key="4">
    <source>
        <dbReference type="SAM" id="SignalP"/>
    </source>
</evidence>
<feature type="domain" description="Pectate lyase" evidence="5">
    <location>
        <begin position="159"/>
        <end position="383"/>
    </location>
</feature>
<name>A0A1I3IVC4_9FLAO</name>
<gene>
    <name evidence="6" type="ORF">SAMN05443292_2802</name>
</gene>